<reference evidence="2 3" key="1">
    <citation type="submission" date="2023-10" db="EMBL/GenBank/DDBJ databases">
        <title>Chromosome-scale genome assembly provides insights into flower coloration mechanisms of Canna indica.</title>
        <authorList>
            <person name="Li C."/>
        </authorList>
    </citation>
    <scope>NUCLEOTIDE SEQUENCE [LARGE SCALE GENOMIC DNA]</scope>
    <source>
        <tissue evidence="2">Flower</tissue>
    </source>
</reference>
<proteinExistence type="predicted"/>
<dbReference type="EMBL" id="CP136893">
    <property type="protein sequence ID" value="WOL04426.1"/>
    <property type="molecule type" value="Genomic_DNA"/>
</dbReference>
<dbReference type="AlphaFoldDB" id="A0AAQ3QCF3"/>
<evidence type="ECO:0000313" key="3">
    <source>
        <dbReference type="Proteomes" id="UP001327560"/>
    </source>
</evidence>
<dbReference type="PANTHER" id="PTHR33116:SF78">
    <property type="entry name" value="OS12G0587133 PROTEIN"/>
    <property type="match status" value="1"/>
</dbReference>
<evidence type="ECO:0000259" key="1">
    <source>
        <dbReference type="PROSITE" id="PS50878"/>
    </source>
</evidence>
<dbReference type="Proteomes" id="UP001327560">
    <property type="component" value="Chromosome 4"/>
</dbReference>
<name>A0AAQ3QCF3_9LILI</name>
<organism evidence="2 3">
    <name type="scientific">Canna indica</name>
    <name type="common">Indian-shot</name>
    <dbReference type="NCBI Taxonomy" id="4628"/>
    <lineage>
        <taxon>Eukaryota</taxon>
        <taxon>Viridiplantae</taxon>
        <taxon>Streptophyta</taxon>
        <taxon>Embryophyta</taxon>
        <taxon>Tracheophyta</taxon>
        <taxon>Spermatophyta</taxon>
        <taxon>Magnoliopsida</taxon>
        <taxon>Liliopsida</taxon>
        <taxon>Zingiberales</taxon>
        <taxon>Cannaceae</taxon>
        <taxon>Canna</taxon>
    </lineage>
</organism>
<dbReference type="InterPro" id="IPR000477">
    <property type="entry name" value="RT_dom"/>
</dbReference>
<dbReference type="PROSITE" id="PS50878">
    <property type="entry name" value="RT_POL"/>
    <property type="match status" value="1"/>
</dbReference>
<dbReference type="Pfam" id="PF00078">
    <property type="entry name" value="RVT_1"/>
    <property type="match status" value="1"/>
</dbReference>
<sequence>MIKLDMHRAFDSVNLTFLLRLLEFRGFPRVWMDWISRLLSSSELAILLNGISGKWLRHRKGLRQEDPLSPYLFLLVADVFAKLMRRACSLGLISGIKLENSEEIVNVEFADDFVVFSEGSRDDMLNLKLLLSAFELMTGLKVNYSKTCIVNVLENSDHAREATMILGCQPAVFPINYLGLPLRSGKLHRQDWELIVDKVDRRLSSWKNRLLYIGGQLVLVNSVISSISDYFLSIFKAPKWVLNEIDKRRCRFFWNGMTEASNSSALVNWNDVASLKSNGGLGILDLNIHNLTRLGRWWWHVASNSDLIWTKIVKFKYFRRKRWYDKHSIASWSSTWKGIYASKEIFALGVEVELGNGAFTSFWRECWCKNTRLLDRFPDLFDACRRKNA</sequence>
<gene>
    <name evidence="2" type="ORF">Cni_G13147</name>
</gene>
<evidence type="ECO:0000313" key="2">
    <source>
        <dbReference type="EMBL" id="WOL04426.1"/>
    </source>
</evidence>
<dbReference type="PANTHER" id="PTHR33116">
    <property type="entry name" value="REVERSE TRANSCRIPTASE ZINC-BINDING DOMAIN-CONTAINING PROTEIN-RELATED-RELATED"/>
    <property type="match status" value="1"/>
</dbReference>
<accession>A0AAQ3QCF3</accession>
<keyword evidence="3" id="KW-1185">Reference proteome</keyword>
<feature type="domain" description="Reverse transcriptase" evidence="1">
    <location>
        <begin position="1"/>
        <end position="182"/>
    </location>
</feature>
<protein>
    <recommendedName>
        <fullName evidence="1">Reverse transcriptase domain-containing protein</fullName>
    </recommendedName>
</protein>